<evidence type="ECO:0000313" key="13">
    <source>
        <dbReference type="Proteomes" id="UP000054097"/>
    </source>
</evidence>
<dbReference type="GO" id="GO:0003725">
    <property type="term" value="F:double-stranded RNA binding"/>
    <property type="evidence" value="ECO:0007669"/>
    <property type="project" value="InterPro"/>
</dbReference>
<dbReference type="Gene3D" id="1.10.1520.10">
    <property type="entry name" value="Ribonuclease III domain"/>
    <property type="match status" value="1"/>
</dbReference>
<dbReference type="InterPro" id="IPR014720">
    <property type="entry name" value="dsRBD_dom"/>
</dbReference>
<dbReference type="SUPFAM" id="SSF69065">
    <property type="entry name" value="RNase III domain-like"/>
    <property type="match status" value="1"/>
</dbReference>
<evidence type="ECO:0000313" key="12">
    <source>
        <dbReference type="EMBL" id="KIM32780.1"/>
    </source>
</evidence>
<accession>A0A0C3B7H0</accession>
<dbReference type="OrthoDB" id="67027at2759"/>
<comment type="similarity">
    <text evidence="6">Belongs to the ribonuclease III family. Mitochondrion-specific ribosomal protein mL44 subfamily.</text>
</comment>
<dbReference type="InterPro" id="IPR044444">
    <property type="entry name" value="Ribosomal_mL44_DSRM_metazoa"/>
</dbReference>
<feature type="domain" description="RNase III" evidence="11">
    <location>
        <begin position="72"/>
        <end position="183"/>
    </location>
</feature>
<comment type="subcellular location">
    <subcellularLocation>
        <location evidence="1">Mitochondrion</location>
    </subcellularLocation>
</comment>
<evidence type="ECO:0000256" key="1">
    <source>
        <dbReference type="ARBA" id="ARBA00004173"/>
    </source>
</evidence>
<dbReference type="SMART" id="SM00535">
    <property type="entry name" value="RIBOc"/>
    <property type="match status" value="1"/>
</dbReference>
<keyword evidence="3" id="KW-0689">Ribosomal protein</keyword>
<organism evidence="12 13">
    <name type="scientific">Serendipita vermifera MAFF 305830</name>
    <dbReference type="NCBI Taxonomy" id="933852"/>
    <lineage>
        <taxon>Eukaryota</taxon>
        <taxon>Fungi</taxon>
        <taxon>Dikarya</taxon>
        <taxon>Basidiomycota</taxon>
        <taxon>Agaricomycotina</taxon>
        <taxon>Agaricomycetes</taxon>
        <taxon>Sebacinales</taxon>
        <taxon>Serendipitaceae</taxon>
        <taxon>Serendipita</taxon>
    </lineage>
</organism>
<dbReference type="PANTHER" id="PTHR11207:SF32">
    <property type="entry name" value="LARGE RIBOSOMAL SUBUNIT PROTEIN ML44"/>
    <property type="match status" value="1"/>
</dbReference>
<dbReference type="GO" id="GO:0003735">
    <property type="term" value="F:structural constituent of ribosome"/>
    <property type="evidence" value="ECO:0007669"/>
    <property type="project" value="TreeGrafter"/>
</dbReference>
<dbReference type="AlphaFoldDB" id="A0A0C3B7H0"/>
<evidence type="ECO:0000259" key="10">
    <source>
        <dbReference type="PROSITE" id="PS50137"/>
    </source>
</evidence>
<dbReference type="HOGENOM" id="CLU_034765_0_0_1"/>
<dbReference type="PROSITE" id="PS50142">
    <property type="entry name" value="RNASE_3_2"/>
    <property type="match status" value="1"/>
</dbReference>
<reference evidence="13" key="2">
    <citation type="submission" date="2015-01" db="EMBL/GenBank/DDBJ databases">
        <title>Evolutionary Origins and Diversification of the Mycorrhizal Mutualists.</title>
        <authorList>
            <consortium name="DOE Joint Genome Institute"/>
            <consortium name="Mycorrhizal Genomics Consortium"/>
            <person name="Kohler A."/>
            <person name="Kuo A."/>
            <person name="Nagy L.G."/>
            <person name="Floudas D."/>
            <person name="Copeland A."/>
            <person name="Barry K.W."/>
            <person name="Cichocki N."/>
            <person name="Veneault-Fourrey C."/>
            <person name="LaButti K."/>
            <person name="Lindquist E.A."/>
            <person name="Lipzen A."/>
            <person name="Lundell T."/>
            <person name="Morin E."/>
            <person name="Murat C."/>
            <person name="Riley R."/>
            <person name="Ohm R."/>
            <person name="Sun H."/>
            <person name="Tunlid A."/>
            <person name="Henrissat B."/>
            <person name="Grigoriev I.V."/>
            <person name="Hibbett D.S."/>
            <person name="Martin F."/>
        </authorList>
    </citation>
    <scope>NUCLEOTIDE SEQUENCE [LARGE SCALE GENOMIC DNA]</scope>
    <source>
        <strain evidence="13">MAFF 305830</strain>
    </source>
</reference>
<dbReference type="GO" id="GO:0004525">
    <property type="term" value="F:ribonuclease III activity"/>
    <property type="evidence" value="ECO:0007669"/>
    <property type="project" value="InterPro"/>
</dbReference>
<dbReference type="Proteomes" id="UP000054097">
    <property type="component" value="Unassembled WGS sequence"/>
</dbReference>
<dbReference type="Gene3D" id="3.30.160.20">
    <property type="match status" value="1"/>
</dbReference>
<dbReference type="STRING" id="933852.A0A0C3B7H0"/>
<reference evidence="12 13" key="1">
    <citation type="submission" date="2014-04" db="EMBL/GenBank/DDBJ databases">
        <authorList>
            <consortium name="DOE Joint Genome Institute"/>
            <person name="Kuo A."/>
            <person name="Zuccaro A."/>
            <person name="Kohler A."/>
            <person name="Nagy L.G."/>
            <person name="Floudas D."/>
            <person name="Copeland A."/>
            <person name="Barry K.W."/>
            <person name="Cichocki N."/>
            <person name="Veneault-Fourrey C."/>
            <person name="LaButti K."/>
            <person name="Lindquist E.A."/>
            <person name="Lipzen A."/>
            <person name="Lundell T."/>
            <person name="Morin E."/>
            <person name="Murat C."/>
            <person name="Sun H."/>
            <person name="Tunlid A."/>
            <person name="Henrissat B."/>
            <person name="Grigoriev I.V."/>
            <person name="Hibbett D.S."/>
            <person name="Martin F."/>
            <person name="Nordberg H.P."/>
            <person name="Cantor M.N."/>
            <person name="Hua S.X."/>
        </authorList>
    </citation>
    <scope>NUCLEOTIDE SEQUENCE [LARGE SCALE GENOMIC DNA]</scope>
    <source>
        <strain evidence="12 13">MAFF 305830</strain>
    </source>
</reference>
<dbReference type="Pfam" id="PF14622">
    <property type="entry name" value="Ribonucleas_3_3"/>
    <property type="match status" value="1"/>
</dbReference>
<dbReference type="SMART" id="SM00358">
    <property type="entry name" value="DSRM"/>
    <property type="match status" value="1"/>
</dbReference>
<keyword evidence="5" id="KW-0687">Ribonucleoprotein</keyword>
<dbReference type="PANTHER" id="PTHR11207">
    <property type="entry name" value="RIBONUCLEASE III"/>
    <property type="match status" value="1"/>
</dbReference>
<feature type="compositionally biased region" description="Basic residues" evidence="9">
    <location>
        <begin position="418"/>
        <end position="428"/>
    </location>
</feature>
<name>A0A0C3B7H0_SERVB</name>
<dbReference type="PROSITE" id="PS50137">
    <property type="entry name" value="DS_RBD"/>
    <property type="match status" value="1"/>
</dbReference>
<dbReference type="GO" id="GO:0005739">
    <property type="term" value="C:mitochondrion"/>
    <property type="evidence" value="ECO:0007669"/>
    <property type="project" value="TreeGrafter"/>
</dbReference>
<evidence type="ECO:0000256" key="6">
    <source>
        <dbReference type="ARBA" id="ARBA00024034"/>
    </source>
</evidence>
<gene>
    <name evidence="12" type="ORF">M408DRAFT_326518</name>
</gene>
<dbReference type="CDD" id="cd19873">
    <property type="entry name" value="DSRM_MRPL3_like"/>
    <property type="match status" value="1"/>
</dbReference>
<dbReference type="EMBL" id="KN824279">
    <property type="protein sequence ID" value="KIM32780.1"/>
    <property type="molecule type" value="Genomic_DNA"/>
</dbReference>
<dbReference type="CDD" id="cd00593">
    <property type="entry name" value="RIBOc"/>
    <property type="match status" value="1"/>
</dbReference>
<dbReference type="InterPro" id="IPR036389">
    <property type="entry name" value="RNase_III_sf"/>
</dbReference>
<feature type="domain" description="DRBM" evidence="10">
    <location>
        <begin position="219"/>
        <end position="289"/>
    </location>
</feature>
<protein>
    <recommendedName>
        <fullName evidence="7">Large ribosomal subunit protein mL44</fullName>
    </recommendedName>
</protein>
<dbReference type="InterPro" id="IPR000999">
    <property type="entry name" value="RNase_III_dom"/>
</dbReference>
<keyword evidence="13" id="KW-1185">Reference proteome</keyword>
<evidence type="ECO:0000256" key="2">
    <source>
        <dbReference type="ARBA" id="ARBA00022884"/>
    </source>
</evidence>
<evidence type="ECO:0000256" key="8">
    <source>
        <dbReference type="PROSITE-ProRule" id="PRU00266"/>
    </source>
</evidence>
<evidence type="ECO:0000256" key="3">
    <source>
        <dbReference type="ARBA" id="ARBA00022980"/>
    </source>
</evidence>
<dbReference type="SUPFAM" id="SSF54768">
    <property type="entry name" value="dsRNA-binding domain-like"/>
    <property type="match status" value="1"/>
</dbReference>
<evidence type="ECO:0000256" key="4">
    <source>
        <dbReference type="ARBA" id="ARBA00023128"/>
    </source>
</evidence>
<evidence type="ECO:0000256" key="7">
    <source>
        <dbReference type="ARBA" id="ARBA00035187"/>
    </source>
</evidence>
<evidence type="ECO:0000259" key="11">
    <source>
        <dbReference type="PROSITE" id="PS50142"/>
    </source>
</evidence>
<dbReference type="GO" id="GO:0006396">
    <property type="term" value="P:RNA processing"/>
    <property type="evidence" value="ECO:0007669"/>
    <property type="project" value="InterPro"/>
</dbReference>
<evidence type="ECO:0000256" key="9">
    <source>
        <dbReference type="SAM" id="MobiDB-lite"/>
    </source>
</evidence>
<sequence length="442" mass="49049">MSLSSPSDKHRYPPPQLLDTRKHRLVGEWDAMQPPPNSALVAMAHRIGIAGIFSSSKSKVASIADDEQMALLLRQACTHDSFARPHAQMYPDESPPPTNGMLASTGSTLLGLFAVEHLNASFPHLPTRVLKAATNAFVGHQTCANVAQEIGVAPLVRWQRKPSSTNKAAVTYADALASVPRALTALIYHHRSLAVARKFAHTFFLSRMVDLRSFIKFRDPKLALSFTVEQFGRERPISRLLRESGRASNSPVYVVGIFSGVDKLGEGFGSSLKMAEYRAAEDALHRLYLTRIPADQVTLPTSTFPTPLPKQQKSVFDFISPSESQPSTPYKPFSLPAVPHSNAPSATTTIGQSEILYGTNDSKDPNVVEDLKRPWWRPAEREPINKPIPKWRQDKRAKREAKKERAIEEGRPQALMKRSLRRKRRLRMLAKAGDGGTTARRA</sequence>
<keyword evidence="4" id="KW-0496">Mitochondrion</keyword>
<keyword evidence="2 8" id="KW-0694">RNA-binding</keyword>
<dbReference type="Pfam" id="PF22892">
    <property type="entry name" value="DSRM_MRPL44"/>
    <property type="match status" value="1"/>
</dbReference>
<proteinExistence type="inferred from homology"/>
<dbReference type="InterPro" id="IPR044443">
    <property type="entry name" value="Ribosomal_mL44_DSRM_fung"/>
</dbReference>
<evidence type="ECO:0000256" key="5">
    <source>
        <dbReference type="ARBA" id="ARBA00023274"/>
    </source>
</evidence>
<feature type="region of interest" description="Disordered" evidence="9">
    <location>
        <begin position="392"/>
        <end position="442"/>
    </location>
</feature>
<feature type="compositionally biased region" description="Basic and acidic residues" evidence="9">
    <location>
        <begin position="401"/>
        <end position="411"/>
    </location>
</feature>